<reference evidence="2" key="1">
    <citation type="submission" date="2020-11" db="EMBL/GenBank/DDBJ databases">
        <authorList>
            <consortium name="DOE Joint Genome Institute"/>
            <person name="Ahrendt S."/>
            <person name="Riley R."/>
            <person name="Andreopoulos W."/>
            <person name="Labutti K."/>
            <person name="Pangilinan J."/>
            <person name="Ruiz-Duenas F.J."/>
            <person name="Barrasa J.M."/>
            <person name="Sanchez-Garcia M."/>
            <person name="Camarero S."/>
            <person name="Miyauchi S."/>
            <person name="Serrano A."/>
            <person name="Linde D."/>
            <person name="Babiker R."/>
            <person name="Drula E."/>
            <person name="Ayuso-Fernandez I."/>
            <person name="Pacheco R."/>
            <person name="Padilla G."/>
            <person name="Ferreira P."/>
            <person name="Barriuso J."/>
            <person name="Kellner H."/>
            <person name="Castanera R."/>
            <person name="Alfaro M."/>
            <person name="Ramirez L."/>
            <person name="Pisabarro A.G."/>
            <person name="Kuo A."/>
            <person name="Tritt A."/>
            <person name="Lipzen A."/>
            <person name="He G."/>
            <person name="Yan M."/>
            <person name="Ng V."/>
            <person name="Cullen D."/>
            <person name="Martin F."/>
            <person name="Rosso M.-N."/>
            <person name="Henrissat B."/>
            <person name="Hibbett D."/>
            <person name="Martinez A.T."/>
            <person name="Grigoriev I.V."/>
        </authorList>
    </citation>
    <scope>NUCLEOTIDE SEQUENCE</scope>
    <source>
        <strain evidence="2">MF-IS2</strain>
    </source>
</reference>
<feature type="compositionally biased region" description="Low complexity" evidence="1">
    <location>
        <begin position="240"/>
        <end position="249"/>
    </location>
</feature>
<organism evidence="2 3">
    <name type="scientific">Macrolepiota fuliginosa MF-IS2</name>
    <dbReference type="NCBI Taxonomy" id="1400762"/>
    <lineage>
        <taxon>Eukaryota</taxon>
        <taxon>Fungi</taxon>
        <taxon>Dikarya</taxon>
        <taxon>Basidiomycota</taxon>
        <taxon>Agaricomycotina</taxon>
        <taxon>Agaricomycetes</taxon>
        <taxon>Agaricomycetidae</taxon>
        <taxon>Agaricales</taxon>
        <taxon>Agaricineae</taxon>
        <taxon>Agaricaceae</taxon>
        <taxon>Macrolepiota</taxon>
    </lineage>
</organism>
<feature type="compositionally biased region" description="Polar residues" evidence="1">
    <location>
        <begin position="348"/>
        <end position="357"/>
    </location>
</feature>
<dbReference type="AlphaFoldDB" id="A0A9P5X0V3"/>
<evidence type="ECO:0000313" key="3">
    <source>
        <dbReference type="Proteomes" id="UP000807342"/>
    </source>
</evidence>
<dbReference type="Proteomes" id="UP000807342">
    <property type="component" value="Unassembled WGS sequence"/>
</dbReference>
<feature type="non-terminal residue" evidence="2">
    <location>
        <position position="430"/>
    </location>
</feature>
<accession>A0A9P5X0V3</accession>
<name>A0A9P5X0V3_9AGAR</name>
<feature type="compositionally biased region" description="Polar residues" evidence="1">
    <location>
        <begin position="100"/>
        <end position="121"/>
    </location>
</feature>
<feature type="compositionally biased region" description="Pro residues" evidence="1">
    <location>
        <begin position="170"/>
        <end position="195"/>
    </location>
</feature>
<proteinExistence type="predicted"/>
<feature type="compositionally biased region" description="Polar residues" evidence="1">
    <location>
        <begin position="196"/>
        <end position="208"/>
    </location>
</feature>
<gene>
    <name evidence="2" type="ORF">P691DRAFT_812838</name>
</gene>
<feature type="compositionally biased region" description="Low complexity" evidence="1">
    <location>
        <begin position="258"/>
        <end position="270"/>
    </location>
</feature>
<feature type="region of interest" description="Disordered" evidence="1">
    <location>
        <begin position="54"/>
        <end position="74"/>
    </location>
</feature>
<comment type="caution">
    <text evidence="2">The sequence shown here is derived from an EMBL/GenBank/DDBJ whole genome shotgun (WGS) entry which is preliminary data.</text>
</comment>
<evidence type="ECO:0000256" key="1">
    <source>
        <dbReference type="SAM" id="MobiDB-lite"/>
    </source>
</evidence>
<keyword evidence="3" id="KW-1185">Reference proteome</keyword>
<dbReference type="EMBL" id="MU151921">
    <property type="protein sequence ID" value="KAF9441401.1"/>
    <property type="molecule type" value="Genomic_DNA"/>
</dbReference>
<feature type="compositionally biased region" description="Low complexity" evidence="1">
    <location>
        <begin position="303"/>
        <end position="320"/>
    </location>
</feature>
<feature type="region of interest" description="Disordered" evidence="1">
    <location>
        <begin position="100"/>
        <end position="224"/>
    </location>
</feature>
<protein>
    <submittedName>
        <fullName evidence="2">Uncharacterized protein</fullName>
    </submittedName>
</protein>
<sequence length="430" mass="44817">MHPTSASTLSVPASAASTMGSPFKVYSASTTMSFLEWHGIYSPAVKTAGVDNAPSSGDGVSAPSSATVRWHPPPKSYLTQTVITDHVGDGHRAEYCNTPDVTENQTDTSFIPHTTTAPSSEESNENAIAHDSPAQPITPRKPKISKRTGIIFSSSPRGRSMSPRLIPRNSPKPPPTIPLPDIPTANSPPPPPVPPKSNTNNDQTNNRIKTPIRRLPSIPNTATTTTTEGHAIIFTARSEPTPASSSIAYTPPPPPPYTSTSTTTSTTTSTRINTYASRRPSAINTSAIKTPRTSGRCVRFTPHDTTTSGTATATNTTPSDLNGNGNGSASLMTPRSPPPCPAGPRQRMGSSNNTTPVRSAWYTNPHTAGIRTARSVGGCAYAHVHVHGKGSGGCASPATPVVTVSRSVSAPRSVGVGVGAGVVRHGYSRS</sequence>
<feature type="compositionally biased region" description="Polar residues" evidence="1">
    <location>
        <begin position="321"/>
        <end position="333"/>
    </location>
</feature>
<feature type="region of interest" description="Disordered" evidence="1">
    <location>
        <begin position="238"/>
        <end position="270"/>
    </location>
</feature>
<feature type="region of interest" description="Disordered" evidence="1">
    <location>
        <begin position="291"/>
        <end position="357"/>
    </location>
</feature>
<evidence type="ECO:0000313" key="2">
    <source>
        <dbReference type="EMBL" id="KAF9441401.1"/>
    </source>
</evidence>
<feature type="compositionally biased region" description="Low complexity" evidence="1">
    <location>
        <begin position="153"/>
        <end position="164"/>
    </location>
</feature>